<dbReference type="GO" id="GO:0004674">
    <property type="term" value="F:protein serine/threonine kinase activity"/>
    <property type="evidence" value="ECO:0007669"/>
    <property type="project" value="UniProtKB-KW"/>
</dbReference>
<evidence type="ECO:0000313" key="11">
    <source>
        <dbReference type="Proteomes" id="UP000266643"/>
    </source>
</evidence>
<feature type="domain" description="KA1" evidence="9">
    <location>
        <begin position="213"/>
        <end position="261"/>
    </location>
</feature>
<keyword evidence="3" id="KW-0808">Transferase</keyword>
<evidence type="ECO:0000256" key="3">
    <source>
        <dbReference type="ARBA" id="ARBA00022679"/>
    </source>
</evidence>
<comment type="catalytic activity">
    <reaction evidence="8">
        <text>L-seryl-[protein] + ATP = O-phospho-L-seryl-[protein] + ADP + H(+)</text>
        <dbReference type="Rhea" id="RHEA:17989"/>
        <dbReference type="Rhea" id="RHEA-COMP:9863"/>
        <dbReference type="Rhea" id="RHEA-COMP:11604"/>
        <dbReference type="ChEBI" id="CHEBI:15378"/>
        <dbReference type="ChEBI" id="CHEBI:29999"/>
        <dbReference type="ChEBI" id="CHEBI:30616"/>
        <dbReference type="ChEBI" id="CHEBI:83421"/>
        <dbReference type="ChEBI" id="CHEBI:456216"/>
        <dbReference type="EC" id="2.7.11.1"/>
    </reaction>
</comment>
<dbReference type="FunFam" id="3.30.310.80:FF:000013">
    <property type="entry name" value="Non-specific serine/threonine protein kinase"/>
    <property type="match status" value="1"/>
</dbReference>
<dbReference type="PROSITE" id="PS50032">
    <property type="entry name" value="KA1"/>
    <property type="match status" value="1"/>
</dbReference>
<accession>A0A397DD91</accession>
<protein>
    <recommendedName>
        <fullName evidence="1">non-specific serine/threonine protein kinase</fullName>
        <ecNumber evidence="1">2.7.11.1</ecNumber>
    </recommendedName>
</protein>
<gene>
    <name evidence="10" type="ORF">DYB30_005035</name>
</gene>
<dbReference type="Gene3D" id="3.30.310.80">
    <property type="entry name" value="Kinase associated domain 1, KA1"/>
    <property type="match status" value="1"/>
</dbReference>
<evidence type="ECO:0000256" key="4">
    <source>
        <dbReference type="ARBA" id="ARBA00022741"/>
    </source>
</evidence>
<dbReference type="InterPro" id="IPR001772">
    <property type="entry name" value="KA1_dom"/>
</dbReference>
<keyword evidence="4" id="KW-0547">Nucleotide-binding</keyword>
<dbReference type="Pfam" id="PF16579">
    <property type="entry name" value="AdenylateSensor"/>
    <property type="match status" value="1"/>
</dbReference>
<evidence type="ECO:0000256" key="5">
    <source>
        <dbReference type="ARBA" id="ARBA00022777"/>
    </source>
</evidence>
<dbReference type="InterPro" id="IPR032270">
    <property type="entry name" value="AMPK_C"/>
</dbReference>
<dbReference type="GO" id="GO:0005524">
    <property type="term" value="F:ATP binding"/>
    <property type="evidence" value="ECO:0007669"/>
    <property type="project" value="UniProtKB-KW"/>
</dbReference>
<proteinExistence type="predicted"/>
<sequence length="305" mass="34068">MIYDLHAGEKTQFARKIDDEVVAKCLTLDFPGGTITRDHVIHSIEHEEYTPLRVAYDLVLDHKNAKMRIDELRNVKRHDNTPKTFSQPDQSSLLVPGRGPIPMAASPMIQASPGDPLMQRQFGGRTPLARGPPVASSHGGGVMSVQQQMNEAALAEKKRRRWYLGIQSKKEPAHVMSEVYKALLVLHFEWKVLAPYRVKCRWQPASPPPSSSSTSVHKPVKIGLQLYKVQQHIYLLDFQNLGGDAFTYMNLCARIITELKTLSGVRPTAAAPSHGDMLHGYNPSSQGGGLHQHHHPVRFHINLHG</sequence>
<dbReference type="EMBL" id="QUTD01005637">
    <property type="protein sequence ID" value="RHY60461.1"/>
    <property type="molecule type" value="Genomic_DNA"/>
</dbReference>
<organism evidence="10 11">
    <name type="scientific">Aphanomyces astaci</name>
    <name type="common">Crayfish plague agent</name>
    <dbReference type="NCBI Taxonomy" id="112090"/>
    <lineage>
        <taxon>Eukaryota</taxon>
        <taxon>Sar</taxon>
        <taxon>Stramenopiles</taxon>
        <taxon>Oomycota</taxon>
        <taxon>Saprolegniomycetes</taxon>
        <taxon>Saprolegniales</taxon>
        <taxon>Verrucalvaceae</taxon>
        <taxon>Aphanomyces</taxon>
    </lineage>
</organism>
<evidence type="ECO:0000256" key="2">
    <source>
        <dbReference type="ARBA" id="ARBA00022527"/>
    </source>
</evidence>
<evidence type="ECO:0000256" key="1">
    <source>
        <dbReference type="ARBA" id="ARBA00012513"/>
    </source>
</evidence>
<evidence type="ECO:0000259" key="9">
    <source>
        <dbReference type="PROSITE" id="PS50032"/>
    </source>
</evidence>
<dbReference type="VEuPathDB" id="FungiDB:H257_13675"/>
<evidence type="ECO:0000313" key="10">
    <source>
        <dbReference type="EMBL" id="RHY60461.1"/>
    </source>
</evidence>
<dbReference type="Proteomes" id="UP000266643">
    <property type="component" value="Unassembled WGS sequence"/>
</dbReference>
<name>A0A397DD91_APHAT</name>
<keyword evidence="5" id="KW-0418">Kinase</keyword>
<evidence type="ECO:0000256" key="6">
    <source>
        <dbReference type="ARBA" id="ARBA00022840"/>
    </source>
</evidence>
<dbReference type="InterPro" id="IPR028375">
    <property type="entry name" value="KA1/Ssp2_C"/>
</dbReference>
<reference evidence="10 11" key="1">
    <citation type="submission" date="2018-08" db="EMBL/GenBank/DDBJ databases">
        <title>Aphanomyces genome sequencing and annotation.</title>
        <authorList>
            <person name="Minardi D."/>
            <person name="Oidtmann B."/>
            <person name="Van Der Giezen M."/>
            <person name="Studholme D.J."/>
        </authorList>
    </citation>
    <scope>NUCLEOTIDE SEQUENCE [LARGE SCALE GENOMIC DNA]</scope>
    <source>
        <strain evidence="10 11">D2</strain>
    </source>
</reference>
<comment type="caution">
    <text evidence="10">The sequence shown here is derived from an EMBL/GenBank/DDBJ whole genome shotgun (WGS) entry which is preliminary data.</text>
</comment>
<dbReference type="SUPFAM" id="SSF103243">
    <property type="entry name" value="KA1-like"/>
    <property type="match status" value="1"/>
</dbReference>
<dbReference type="EC" id="2.7.11.1" evidence="1"/>
<dbReference type="AlphaFoldDB" id="A0A397DD91"/>
<comment type="catalytic activity">
    <reaction evidence="7">
        <text>L-threonyl-[protein] + ATP = O-phospho-L-threonyl-[protein] + ADP + H(+)</text>
        <dbReference type="Rhea" id="RHEA:46608"/>
        <dbReference type="Rhea" id="RHEA-COMP:11060"/>
        <dbReference type="Rhea" id="RHEA-COMP:11605"/>
        <dbReference type="ChEBI" id="CHEBI:15378"/>
        <dbReference type="ChEBI" id="CHEBI:30013"/>
        <dbReference type="ChEBI" id="CHEBI:30616"/>
        <dbReference type="ChEBI" id="CHEBI:61977"/>
        <dbReference type="ChEBI" id="CHEBI:456216"/>
        <dbReference type="EC" id="2.7.11.1"/>
    </reaction>
</comment>
<keyword evidence="2" id="KW-0723">Serine/threonine-protein kinase</keyword>
<evidence type="ECO:0000256" key="7">
    <source>
        <dbReference type="ARBA" id="ARBA00047899"/>
    </source>
</evidence>
<dbReference type="CDD" id="cd12122">
    <property type="entry name" value="AMPKA_C"/>
    <property type="match status" value="1"/>
</dbReference>
<keyword evidence="6" id="KW-0067">ATP-binding</keyword>
<evidence type="ECO:0000256" key="8">
    <source>
        <dbReference type="ARBA" id="ARBA00048679"/>
    </source>
</evidence>